<keyword evidence="6 8" id="KW-1133">Transmembrane helix</keyword>
<feature type="transmembrane region" description="Helical" evidence="8">
    <location>
        <begin position="358"/>
        <end position="375"/>
    </location>
</feature>
<accession>A0A239EU56</accession>
<evidence type="ECO:0000256" key="3">
    <source>
        <dbReference type="ARBA" id="ARBA00022676"/>
    </source>
</evidence>
<evidence type="ECO:0000256" key="4">
    <source>
        <dbReference type="ARBA" id="ARBA00022679"/>
    </source>
</evidence>
<dbReference type="InterPro" id="IPR038731">
    <property type="entry name" value="RgtA/B/C-like"/>
</dbReference>
<dbReference type="GO" id="GO:0016763">
    <property type="term" value="F:pentosyltransferase activity"/>
    <property type="evidence" value="ECO:0007669"/>
    <property type="project" value="TreeGrafter"/>
</dbReference>
<keyword evidence="11" id="KW-1185">Reference proteome</keyword>
<sequence length="425" mass="47351">MKTRPQRSSHAKQTVAILALSALLRLLVLWTVVAHYPAKWLFSRGIEMGLLANSLITGHGLSSPFVGETGPTAFFGPGYPLLIAAVFRVFGSFSAASAVAIISLQILLNLITVWLVMHLARKLFDQRVAMIAGLFWACSPPLLWLPTIFWESSVSICMVTGLLALALRCREKPARALWIGIGMYCAVAVLFNPALIVTLTAIVCWLAWQTRRTQTTNLLLAVVCFAVVVAPWPIRNARVFHAFIPLRSNFGYELWMGNHPGASGYLEEFNFPTFNQTELDDYKRKGEIAYTADKGALVKQSIRQNPGVFVRLSLRRVYRFWTGTGSQGGSSIFTLHACMTSALGLVGMCLLWRRRRDLFTLLALPMLLFPLPYYITHAEFRYRLVLDPVLTVLSAYALVSFSRSIVQESEDRTPQPIEAAQAIHG</sequence>
<dbReference type="PANTHER" id="PTHR33908:SF11">
    <property type="entry name" value="MEMBRANE PROTEIN"/>
    <property type="match status" value="1"/>
</dbReference>
<feature type="transmembrane region" description="Helical" evidence="8">
    <location>
        <begin position="128"/>
        <end position="146"/>
    </location>
</feature>
<evidence type="ECO:0000256" key="8">
    <source>
        <dbReference type="SAM" id="Phobius"/>
    </source>
</evidence>
<dbReference type="OrthoDB" id="136232at2"/>
<dbReference type="GO" id="GO:0009103">
    <property type="term" value="P:lipopolysaccharide biosynthetic process"/>
    <property type="evidence" value="ECO:0007669"/>
    <property type="project" value="UniProtKB-ARBA"/>
</dbReference>
<comment type="subcellular location">
    <subcellularLocation>
        <location evidence="1">Cell membrane</location>
        <topology evidence="1">Multi-pass membrane protein</topology>
    </subcellularLocation>
</comment>
<dbReference type="EMBL" id="FZOU01000001">
    <property type="protein sequence ID" value="SNS47422.1"/>
    <property type="molecule type" value="Genomic_DNA"/>
</dbReference>
<evidence type="ECO:0000313" key="11">
    <source>
        <dbReference type="Proteomes" id="UP000198356"/>
    </source>
</evidence>
<evidence type="ECO:0000313" key="10">
    <source>
        <dbReference type="EMBL" id="SNS47422.1"/>
    </source>
</evidence>
<feature type="domain" description="Glycosyltransferase RgtA/B/C/D-like" evidence="9">
    <location>
        <begin position="77"/>
        <end position="232"/>
    </location>
</feature>
<gene>
    <name evidence="10" type="ORF">SAMN05421770_1011128</name>
</gene>
<protein>
    <submittedName>
        <fullName evidence="10">Dolichyl-phosphate-mannose-protein mannosyltransferase</fullName>
    </submittedName>
</protein>
<dbReference type="GO" id="GO:0005886">
    <property type="term" value="C:plasma membrane"/>
    <property type="evidence" value="ECO:0007669"/>
    <property type="project" value="UniProtKB-SubCell"/>
</dbReference>
<dbReference type="InterPro" id="IPR050297">
    <property type="entry name" value="LipidA_mod_glycosyltrf_83"/>
</dbReference>
<evidence type="ECO:0000256" key="5">
    <source>
        <dbReference type="ARBA" id="ARBA00022692"/>
    </source>
</evidence>
<dbReference type="Proteomes" id="UP000198356">
    <property type="component" value="Unassembled WGS sequence"/>
</dbReference>
<keyword evidence="5 8" id="KW-0812">Transmembrane</keyword>
<keyword evidence="7 8" id="KW-0472">Membrane</keyword>
<feature type="transmembrane region" description="Helical" evidence="8">
    <location>
        <begin position="89"/>
        <end position="116"/>
    </location>
</feature>
<dbReference type="RefSeq" id="WP_089407356.1">
    <property type="nucleotide sequence ID" value="NZ_FZOU01000001.1"/>
</dbReference>
<dbReference type="AlphaFoldDB" id="A0A239EU56"/>
<name>A0A239EU56_9BACT</name>
<keyword evidence="3 10" id="KW-0328">Glycosyltransferase</keyword>
<dbReference type="PANTHER" id="PTHR33908">
    <property type="entry name" value="MANNOSYLTRANSFERASE YKCB-RELATED"/>
    <property type="match status" value="1"/>
</dbReference>
<feature type="transmembrane region" description="Helical" evidence="8">
    <location>
        <begin position="181"/>
        <end position="208"/>
    </location>
</feature>
<keyword evidence="2" id="KW-1003">Cell membrane</keyword>
<dbReference type="Pfam" id="PF13231">
    <property type="entry name" value="PMT_2"/>
    <property type="match status" value="1"/>
</dbReference>
<keyword evidence="4 10" id="KW-0808">Transferase</keyword>
<evidence type="ECO:0000256" key="7">
    <source>
        <dbReference type="ARBA" id="ARBA00023136"/>
    </source>
</evidence>
<evidence type="ECO:0000256" key="6">
    <source>
        <dbReference type="ARBA" id="ARBA00022989"/>
    </source>
</evidence>
<evidence type="ECO:0000256" key="2">
    <source>
        <dbReference type="ARBA" id="ARBA00022475"/>
    </source>
</evidence>
<evidence type="ECO:0000259" key="9">
    <source>
        <dbReference type="Pfam" id="PF13231"/>
    </source>
</evidence>
<organism evidence="10 11">
    <name type="scientific">Granulicella rosea</name>
    <dbReference type="NCBI Taxonomy" id="474952"/>
    <lineage>
        <taxon>Bacteria</taxon>
        <taxon>Pseudomonadati</taxon>
        <taxon>Acidobacteriota</taxon>
        <taxon>Terriglobia</taxon>
        <taxon>Terriglobales</taxon>
        <taxon>Acidobacteriaceae</taxon>
        <taxon>Granulicella</taxon>
    </lineage>
</organism>
<reference evidence="10 11" key="1">
    <citation type="submission" date="2017-06" db="EMBL/GenBank/DDBJ databases">
        <authorList>
            <person name="Kim H.J."/>
            <person name="Triplett B.A."/>
        </authorList>
    </citation>
    <scope>NUCLEOTIDE SEQUENCE [LARGE SCALE GENOMIC DNA]</scope>
    <source>
        <strain evidence="10 11">DSM 18704</strain>
    </source>
</reference>
<evidence type="ECO:0000256" key="1">
    <source>
        <dbReference type="ARBA" id="ARBA00004651"/>
    </source>
</evidence>
<proteinExistence type="predicted"/>
<feature type="transmembrane region" description="Helical" evidence="8">
    <location>
        <begin position="214"/>
        <end position="234"/>
    </location>
</feature>
<feature type="transmembrane region" description="Helical" evidence="8">
    <location>
        <begin position="381"/>
        <end position="399"/>
    </location>
</feature>